<reference evidence="9 10" key="1">
    <citation type="submission" date="2024-09" db="EMBL/GenBank/DDBJ databases">
        <title>A chromosome-level genome assembly of Gray's grenadier anchovy, Coilia grayii.</title>
        <authorList>
            <person name="Fu Z."/>
        </authorList>
    </citation>
    <scope>NUCLEOTIDE SEQUENCE [LARGE SCALE GENOMIC DNA]</scope>
    <source>
        <strain evidence="9">G4</strain>
        <tissue evidence="9">Muscle</tissue>
    </source>
</reference>
<evidence type="ECO:0000256" key="3">
    <source>
        <dbReference type="ARBA" id="ARBA00022980"/>
    </source>
</evidence>
<keyword evidence="3" id="KW-0689">Ribosomal protein</keyword>
<evidence type="ECO:0000256" key="7">
    <source>
        <dbReference type="ARBA" id="ARBA00039442"/>
    </source>
</evidence>
<dbReference type="InterPro" id="IPR052482">
    <property type="entry name" value="mtLSU_mL37"/>
</dbReference>
<name>A0ABD1KF50_9TELE</name>
<dbReference type="PANTHER" id="PTHR15889">
    <property type="entry name" value="MITOCHONDRIAL RIBOSOMAL PROTEIN L37"/>
    <property type="match status" value="1"/>
</dbReference>
<evidence type="ECO:0000313" key="10">
    <source>
        <dbReference type="Proteomes" id="UP001591681"/>
    </source>
</evidence>
<dbReference type="EMBL" id="JBHFQA010000006">
    <property type="protein sequence ID" value="KAL2097503.1"/>
    <property type="molecule type" value="Genomic_DNA"/>
</dbReference>
<dbReference type="GO" id="GO:0005739">
    <property type="term" value="C:mitochondrion"/>
    <property type="evidence" value="ECO:0007669"/>
    <property type="project" value="UniProtKB-SubCell"/>
</dbReference>
<proteinExistence type="inferred from homology"/>
<protein>
    <recommendedName>
        <fullName evidence="7">Large ribosomal subunit protein mL37</fullName>
    </recommendedName>
    <alternativeName>
        <fullName evidence="8">39S ribosomal protein L37, mitochondrial</fullName>
    </alternativeName>
</protein>
<evidence type="ECO:0000256" key="5">
    <source>
        <dbReference type="ARBA" id="ARBA00023274"/>
    </source>
</evidence>
<dbReference type="Pfam" id="PF07147">
    <property type="entry name" value="PDCD9"/>
    <property type="match status" value="1"/>
</dbReference>
<evidence type="ECO:0000256" key="1">
    <source>
        <dbReference type="ARBA" id="ARBA00004173"/>
    </source>
</evidence>
<sequence>MLKIPVHRCKAITSGLKQLCISSESGYFACELFSFRYGHRLLSSSAFVCGKAVARKKPRENVEINGLEKITYAERMHYVPGLAKPIFPPWECKHKDPFHHRSPSHEEMPLYKDKPCYVFHQRTNLTEGVKQSLWLTKSKLIKGIPARIMALVDDSSHQIENQDERVQNAIKHARFWDTSERRPPRERFCPTLLNSLLYLCRLQQGKYPALGKRLLSQEYSLSASWHRGEDHIQVRGKNGMLLNSMSPLPVIAEKDEIQNTVDTNLETFYPISPTIDLQSINVYDVKTDTGFREGYPYQHVHTLFFAHLMDGQHEMLRAKMLMFAFGNALARARALYGAEPQVLEKPVVLQSVATNGRLFQFMVFQLNTTDLVSDSGVKNLVWIEEDQPLYEYAKVRPLIKKKVVQVPAGLAGYNPDTFKKFLAFYLHGAV</sequence>
<evidence type="ECO:0000256" key="8">
    <source>
        <dbReference type="ARBA" id="ARBA00041617"/>
    </source>
</evidence>
<comment type="caution">
    <text evidence="9">The sequence shown here is derived from an EMBL/GenBank/DDBJ whole genome shotgun (WGS) entry which is preliminary data.</text>
</comment>
<dbReference type="InterPro" id="IPR010793">
    <property type="entry name" value="Ribosomal_mL37/mL65"/>
</dbReference>
<accession>A0ABD1KF50</accession>
<comment type="subcellular location">
    <subcellularLocation>
        <location evidence="1">Mitochondrion</location>
    </subcellularLocation>
</comment>
<organism evidence="9 10">
    <name type="scientific">Coilia grayii</name>
    <name type="common">Gray's grenadier anchovy</name>
    <dbReference type="NCBI Taxonomy" id="363190"/>
    <lineage>
        <taxon>Eukaryota</taxon>
        <taxon>Metazoa</taxon>
        <taxon>Chordata</taxon>
        <taxon>Craniata</taxon>
        <taxon>Vertebrata</taxon>
        <taxon>Euteleostomi</taxon>
        <taxon>Actinopterygii</taxon>
        <taxon>Neopterygii</taxon>
        <taxon>Teleostei</taxon>
        <taxon>Clupei</taxon>
        <taxon>Clupeiformes</taxon>
        <taxon>Clupeoidei</taxon>
        <taxon>Engraulidae</taxon>
        <taxon>Coilinae</taxon>
        <taxon>Coilia</taxon>
    </lineage>
</organism>
<dbReference type="GO" id="GO:1990904">
    <property type="term" value="C:ribonucleoprotein complex"/>
    <property type="evidence" value="ECO:0007669"/>
    <property type="project" value="UniProtKB-KW"/>
</dbReference>
<keyword evidence="10" id="KW-1185">Reference proteome</keyword>
<evidence type="ECO:0000256" key="6">
    <source>
        <dbReference type="ARBA" id="ARBA00037985"/>
    </source>
</evidence>
<dbReference type="PANTHER" id="PTHR15889:SF2">
    <property type="entry name" value="LARGE RIBOSOMAL SUBUNIT PROTEIN ML37"/>
    <property type="match status" value="1"/>
</dbReference>
<evidence type="ECO:0000256" key="2">
    <source>
        <dbReference type="ARBA" id="ARBA00022946"/>
    </source>
</evidence>
<keyword evidence="5" id="KW-0687">Ribonucleoprotein</keyword>
<dbReference type="Proteomes" id="UP001591681">
    <property type="component" value="Unassembled WGS sequence"/>
</dbReference>
<dbReference type="AlphaFoldDB" id="A0ABD1KF50"/>
<comment type="similarity">
    <text evidence="6">Belongs to the mitochondrion-specific ribosomal protein mL37 family.</text>
</comment>
<evidence type="ECO:0000256" key="4">
    <source>
        <dbReference type="ARBA" id="ARBA00023128"/>
    </source>
</evidence>
<dbReference type="GO" id="GO:0005840">
    <property type="term" value="C:ribosome"/>
    <property type="evidence" value="ECO:0007669"/>
    <property type="project" value="UniProtKB-KW"/>
</dbReference>
<gene>
    <name evidence="9" type="ORF">ACEWY4_006710</name>
</gene>
<keyword evidence="2" id="KW-0809">Transit peptide</keyword>
<evidence type="ECO:0000313" key="9">
    <source>
        <dbReference type="EMBL" id="KAL2097503.1"/>
    </source>
</evidence>
<keyword evidence="4" id="KW-0496">Mitochondrion</keyword>